<accession>A0AAN6V0F4</accession>
<organism evidence="2 3">
    <name type="scientific">Dichotomopilus funicola</name>
    <dbReference type="NCBI Taxonomy" id="1934379"/>
    <lineage>
        <taxon>Eukaryota</taxon>
        <taxon>Fungi</taxon>
        <taxon>Dikarya</taxon>
        <taxon>Ascomycota</taxon>
        <taxon>Pezizomycotina</taxon>
        <taxon>Sordariomycetes</taxon>
        <taxon>Sordariomycetidae</taxon>
        <taxon>Sordariales</taxon>
        <taxon>Chaetomiaceae</taxon>
        <taxon>Dichotomopilus</taxon>
    </lineage>
</organism>
<feature type="compositionally biased region" description="Low complexity" evidence="1">
    <location>
        <begin position="1"/>
        <end position="33"/>
    </location>
</feature>
<sequence>MNRLAFASRRAAAPSPAFRAATASSSSFSLRRPYSNGSTSAPKSAEKASATSGGSRSKDAASQASSSSPSSSSTSPTEGVIPDGLSNGNALGRTGGGKPLNSSRDPPAQPKISNASVPGEKAKLSAEQQAEVDRHNEEFEKKHGMAEAAGDDKVDKGFWSGRGGRK</sequence>
<reference evidence="2" key="2">
    <citation type="submission" date="2023-05" db="EMBL/GenBank/DDBJ databases">
        <authorList>
            <consortium name="Lawrence Berkeley National Laboratory"/>
            <person name="Steindorff A."/>
            <person name="Hensen N."/>
            <person name="Bonometti L."/>
            <person name="Westerberg I."/>
            <person name="Brannstrom I.O."/>
            <person name="Guillou S."/>
            <person name="Cros-Aarteil S."/>
            <person name="Calhoun S."/>
            <person name="Haridas S."/>
            <person name="Kuo A."/>
            <person name="Mondo S."/>
            <person name="Pangilinan J."/>
            <person name="Riley R."/>
            <person name="Labutti K."/>
            <person name="Andreopoulos B."/>
            <person name="Lipzen A."/>
            <person name="Chen C."/>
            <person name="Yanf M."/>
            <person name="Daum C."/>
            <person name="Ng V."/>
            <person name="Clum A."/>
            <person name="Ohm R."/>
            <person name="Martin F."/>
            <person name="Silar P."/>
            <person name="Natvig D."/>
            <person name="Lalanne C."/>
            <person name="Gautier V."/>
            <person name="Ament-Velasquez S.L."/>
            <person name="Kruys A."/>
            <person name="Hutchinson M.I."/>
            <person name="Powell A.J."/>
            <person name="Barry K."/>
            <person name="Miller A.N."/>
            <person name="Grigoriev I.V."/>
            <person name="Debuchy R."/>
            <person name="Gladieux P."/>
            <person name="Thoren M.H."/>
            <person name="Johannesson H."/>
        </authorList>
    </citation>
    <scope>NUCLEOTIDE SEQUENCE</scope>
    <source>
        <strain evidence="2">CBS 141.50</strain>
    </source>
</reference>
<dbReference type="EMBL" id="MU853596">
    <property type="protein sequence ID" value="KAK4142562.1"/>
    <property type="molecule type" value="Genomic_DNA"/>
</dbReference>
<protein>
    <submittedName>
        <fullName evidence="2">Uncharacterized protein</fullName>
    </submittedName>
</protein>
<proteinExistence type="predicted"/>
<evidence type="ECO:0000313" key="2">
    <source>
        <dbReference type="EMBL" id="KAK4142562.1"/>
    </source>
</evidence>
<feature type="compositionally biased region" description="Basic and acidic residues" evidence="1">
    <location>
        <begin position="131"/>
        <end position="156"/>
    </location>
</feature>
<evidence type="ECO:0000256" key="1">
    <source>
        <dbReference type="SAM" id="MobiDB-lite"/>
    </source>
</evidence>
<dbReference type="AlphaFoldDB" id="A0AAN6V0F4"/>
<dbReference type="RefSeq" id="XP_062635933.1">
    <property type="nucleotide sequence ID" value="XM_062781149.1"/>
</dbReference>
<dbReference type="Proteomes" id="UP001302676">
    <property type="component" value="Unassembled WGS sequence"/>
</dbReference>
<feature type="region of interest" description="Disordered" evidence="1">
    <location>
        <begin position="1"/>
        <end position="166"/>
    </location>
</feature>
<feature type="compositionally biased region" description="Low complexity" evidence="1">
    <location>
        <begin position="60"/>
        <end position="75"/>
    </location>
</feature>
<keyword evidence="3" id="KW-1185">Reference proteome</keyword>
<gene>
    <name evidence="2" type="ORF">C8A04DRAFT_29839</name>
</gene>
<comment type="caution">
    <text evidence="2">The sequence shown here is derived from an EMBL/GenBank/DDBJ whole genome shotgun (WGS) entry which is preliminary data.</text>
</comment>
<name>A0AAN6V0F4_9PEZI</name>
<evidence type="ECO:0000313" key="3">
    <source>
        <dbReference type="Proteomes" id="UP001302676"/>
    </source>
</evidence>
<reference evidence="2" key="1">
    <citation type="journal article" date="2023" name="Mol. Phylogenet. Evol.">
        <title>Genome-scale phylogeny and comparative genomics of the fungal order Sordariales.</title>
        <authorList>
            <person name="Hensen N."/>
            <person name="Bonometti L."/>
            <person name="Westerberg I."/>
            <person name="Brannstrom I.O."/>
            <person name="Guillou S."/>
            <person name="Cros-Aarteil S."/>
            <person name="Calhoun S."/>
            <person name="Haridas S."/>
            <person name="Kuo A."/>
            <person name="Mondo S."/>
            <person name="Pangilinan J."/>
            <person name="Riley R."/>
            <person name="LaButti K."/>
            <person name="Andreopoulos B."/>
            <person name="Lipzen A."/>
            <person name="Chen C."/>
            <person name="Yan M."/>
            <person name="Daum C."/>
            <person name="Ng V."/>
            <person name="Clum A."/>
            <person name="Steindorff A."/>
            <person name="Ohm R.A."/>
            <person name="Martin F."/>
            <person name="Silar P."/>
            <person name="Natvig D.O."/>
            <person name="Lalanne C."/>
            <person name="Gautier V."/>
            <person name="Ament-Velasquez S.L."/>
            <person name="Kruys A."/>
            <person name="Hutchinson M.I."/>
            <person name="Powell A.J."/>
            <person name="Barry K."/>
            <person name="Miller A.N."/>
            <person name="Grigoriev I.V."/>
            <person name="Debuchy R."/>
            <person name="Gladieux P."/>
            <person name="Hiltunen Thoren M."/>
            <person name="Johannesson H."/>
        </authorList>
    </citation>
    <scope>NUCLEOTIDE SEQUENCE</scope>
    <source>
        <strain evidence="2">CBS 141.50</strain>
    </source>
</reference>
<dbReference type="GeneID" id="87817762"/>